<feature type="domain" description="Hemimethylated DNA-binding" evidence="2">
    <location>
        <begin position="6"/>
        <end position="98"/>
    </location>
</feature>
<comment type="caution">
    <text evidence="3">The sequence shown here is derived from an EMBL/GenBank/DDBJ whole genome shotgun (WGS) entry which is preliminary data.</text>
</comment>
<accession>A0ABW0FTW7</accession>
<dbReference type="SUPFAM" id="SSF141255">
    <property type="entry name" value="YccV-like"/>
    <property type="match status" value="1"/>
</dbReference>
<gene>
    <name evidence="3" type="primary">hspQ</name>
    <name evidence="3" type="ORF">ACFPIE_14695</name>
</gene>
<dbReference type="EMBL" id="JBHSLF010000040">
    <property type="protein sequence ID" value="MFC5345165.1"/>
    <property type="molecule type" value="Genomic_DNA"/>
</dbReference>
<dbReference type="RefSeq" id="WP_374036831.1">
    <property type="nucleotide sequence ID" value="NZ_CP169082.1"/>
</dbReference>
<proteinExistence type="predicted"/>
<dbReference type="Gene3D" id="2.30.30.390">
    <property type="entry name" value="Hemimethylated DNA-binding domain"/>
    <property type="match status" value="1"/>
</dbReference>
<organism evidence="3 4">
    <name type="scientific">Brevundimonas staleyi</name>
    <dbReference type="NCBI Taxonomy" id="74326"/>
    <lineage>
        <taxon>Bacteria</taxon>
        <taxon>Pseudomonadati</taxon>
        <taxon>Pseudomonadota</taxon>
        <taxon>Alphaproteobacteria</taxon>
        <taxon>Caulobacterales</taxon>
        <taxon>Caulobacteraceae</taxon>
        <taxon>Brevundimonas</taxon>
    </lineage>
</organism>
<dbReference type="InterPro" id="IPR036623">
    <property type="entry name" value="Hemimethylated_DNA-bd_sf"/>
</dbReference>
<dbReference type="SMART" id="SM00992">
    <property type="entry name" value="YccV-like"/>
    <property type="match status" value="1"/>
</dbReference>
<dbReference type="Pfam" id="PF08755">
    <property type="entry name" value="YccV-like"/>
    <property type="match status" value="1"/>
</dbReference>
<keyword evidence="4" id="KW-1185">Reference proteome</keyword>
<evidence type="ECO:0000259" key="2">
    <source>
        <dbReference type="SMART" id="SM00992"/>
    </source>
</evidence>
<evidence type="ECO:0000313" key="3">
    <source>
        <dbReference type="EMBL" id="MFC5345165.1"/>
    </source>
</evidence>
<keyword evidence="3" id="KW-0346">Stress response</keyword>
<name>A0ABW0FTW7_9CAUL</name>
<dbReference type="InterPro" id="IPR011722">
    <property type="entry name" value="Hemimethylated_DNA-bd_dom"/>
</dbReference>
<evidence type="ECO:0000313" key="4">
    <source>
        <dbReference type="Proteomes" id="UP001596152"/>
    </source>
</evidence>
<dbReference type="Proteomes" id="UP001596152">
    <property type="component" value="Unassembled WGS sequence"/>
</dbReference>
<reference evidence="4" key="1">
    <citation type="journal article" date="2019" name="Int. J. Syst. Evol. Microbiol.">
        <title>The Global Catalogue of Microorganisms (GCM) 10K type strain sequencing project: providing services to taxonomists for standard genome sequencing and annotation.</title>
        <authorList>
            <consortium name="The Broad Institute Genomics Platform"/>
            <consortium name="The Broad Institute Genome Sequencing Center for Infectious Disease"/>
            <person name="Wu L."/>
            <person name="Ma J."/>
        </authorList>
    </citation>
    <scope>NUCLEOTIDE SEQUENCE [LARGE SCALE GENOMIC DNA]</scope>
    <source>
        <strain evidence="4">JCM 12125</strain>
    </source>
</reference>
<protein>
    <recommendedName>
        <fullName evidence="1">Heat shock protein HspQ</fullName>
    </recommendedName>
</protein>
<evidence type="ECO:0000256" key="1">
    <source>
        <dbReference type="NCBIfam" id="TIGR02097"/>
    </source>
</evidence>
<sequence length="103" mass="11287">MTQSQIAKFGLGQIVRHRQESFRGVVVDVDAAYAGPVNEPGPDDRDQPFYRILAMGEGAGFLIYAAEAVLEHDPDMALSSDEQAQWFSLDGHGHIAPRAQPIH</sequence>
<dbReference type="NCBIfam" id="TIGR02097">
    <property type="entry name" value="yccV"/>
    <property type="match status" value="1"/>
</dbReference>